<keyword evidence="3 6" id="KW-0238">DNA-binding</keyword>
<gene>
    <name evidence="6 9" type="primary">ruvA</name>
    <name evidence="9" type="ORF">NIT7321_01294</name>
</gene>
<keyword evidence="2 6" id="KW-0227">DNA damage</keyword>
<evidence type="ECO:0000313" key="9">
    <source>
        <dbReference type="EMBL" id="CRL10449.1"/>
    </source>
</evidence>
<dbReference type="HAMAP" id="MF_00031">
    <property type="entry name" value="DNA_HJ_migration_RuvA"/>
    <property type="match status" value="1"/>
</dbReference>
<comment type="caution">
    <text evidence="6">Lacks conserved residue(s) required for the propagation of feature annotation.</text>
</comment>
<dbReference type="STRING" id="481446.NIT7645_02643"/>
<dbReference type="Gene3D" id="1.10.150.20">
    <property type="entry name" value="5' to 3' exonuclease, C-terminal subdomain"/>
    <property type="match status" value="1"/>
</dbReference>
<evidence type="ECO:0000256" key="4">
    <source>
        <dbReference type="ARBA" id="ARBA00023172"/>
    </source>
</evidence>
<sequence length="229" mass="23438">MIGKLTGRLEYRSSDHVLIDVRGVGYIVYCSERTMAALPGVGEAVALYTDMVVREDLMQLYGFPSLVEKEWHRLLTSVQGVGAKVSLAILGALGPDGVSRAIALGDWAAVKAAKGVGPKTAQRIVLDLKDKAPGVMAMGGTVADAMDGPGLDVVEPADPVEPAKKPRKAPPKQPSGAAAASAGALSALGNLGYGPSDAAAAVAEAAATYPDANEAELIRAALRLLAPKG</sequence>
<protein>
    <recommendedName>
        <fullName evidence="6">Holliday junction branch migration complex subunit RuvA</fullName>
    </recommendedName>
</protein>
<dbReference type="GO" id="GO:0016787">
    <property type="term" value="F:hydrolase activity"/>
    <property type="evidence" value="ECO:0007669"/>
    <property type="project" value="UniProtKB-KW"/>
</dbReference>
<comment type="subcellular location">
    <subcellularLocation>
        <location evidence="6">Cytoplasm</location>
    </subcellularLocation>
</comment>
<dbReference type="NCBIfam" id="TIGR00084">
    <property type="entry name" value="ruvA"/>
    <property type="match status" value="1"/>
</dbReference>
<organism evidence="9 10">
    <name type="scientific">Phaeobacter italicus</name>
    <dbReference type="NCBI Taxonomy" id="481446"/>
    <lineage>
        <taxon>Bacteria</taxon>
        <taxon>Pseudomonadati</taxon>
        <taxon>Pseudomonadota</taxon>
        <taxon>Alphaproteobacteria</taxon>
        <taxon>Rhodobacterales</taxon>
        <taxon>Roseobacteraceae</taxon>
        <taxon>Phaeobacter</taxon>
    </lineage>
</organism>
<dbReference type="RefSeq" id="WP_046210722.1">
    <property type="nucleotide sequence ID" value="NZ_CVRL01000013.1"/>
</dbReference>
<evidence type="ECO:0000313" key="10">
    <source>
        <dbReference type="Proteomes" id="UP000043764"/>
    </source>
</evidence>
<proteinExistence type="inferred from homology"/>
<feature type="domain" description="Helix-hairpin-helix DNA-binding motif class 1" evidence="8">
    <location>
        <begin position="108"/>
        <end position="127"/>
    </location>
</feature>
<evidence type="ECO:0000259" key="8">
    <source>
        <dbReference type="SMART" id="SM00278"/>
    </source>
</evidence>
<keyword evidence="9" id="KW-0378">Hydrolase</keyword>
<keyword evidence="9" id="KW-0347">Helicase</keyword>
<evidence type="ECO:0000256" key="3">
    <source>
        <dbReference type="ARBA" id="ARBA00023125"/>
    </source>
</evidence>
<dbReference type="SUPFAM" id="SSF47781">
    <property type="entry name" value="RuvA domain 2-like"/>
    <property type="match status" value="1"/>
</dbReference>
<evidence type="ECO:0000256" key="5">
    <source>
        <dbReference type="ARBA" id="ARBA00023204"/>
    </source>
</evidence>
<dbReference type="InterPro" id="IPR012340">
    <property type="entry name" value="NA-bd_OB-fold"/>
</dbReference>
<dbReference type="GO" id="GO:0005524">
    <property type="term" value="F:ATP binding"/>
    <property type="evidence" value="ECO:0007669"/>
    <property type="project" value="InterPro"/>
</dbReference>
<dbReference type="Gene3D" id="2.40.50.140">
    <property type="entry name" value="Nucleic acid-binding proteins"/>
    <property type="match status" value="1"/>
</dbReference>
<dbReference type="Gene3D" id="1.10.8.10">
    <property type="entry name" value="DNA helicase RuvA subunit, C-terminal domain"/>
    <property type="match status" value="1"/>
</dbReference>
<dbReference type="GO" id="GO:0005737">
    <property type="term" value="C:cytoplasm"/>
    <property type="evidence" value="ECO:0007669"/>
    <property type="project" value="UniProtKB-SubCell"/>
</dbReference>
<dbReference type="GO" id="GO:0048476">
    <property type="term" value="C:Holliday junction resolvase complex"/>
    <property type="evidence" value="ECO:0007669"/>
    <property type="project" value="UniProtKB-UniRule"/>
</dbReference>
<feature type="region of interest" description="Disordered" evidence="7">
    <location>
        <begin position="148"/>
        <end position="180"/>
    </location>
</feature>
<comment type="domain">
    <text evidence="6">Has three domains with a flexible linker between the domains II and III and assumes an 'L' shape. Domain III is highly mobile and contacts RuvB.</text>
</comment>
<comment type="subunit">
    <text evidence="6">Homotetramer. Forms an RuvA(8)-RuvB(12)-Holliday junction (HJ) complex. HJ DNA is sandwiched between 2 RuvA tetramers; dsDNA enters through RuvA and exits via RuvB. An RuvB hexamer assembles on each DNA strand where it exits the tetramer. Each RuvB hexamer is contacted by two RuvA subunits (via domain III) on 2 adjacent RuvB subunits; this complex drives branch migration. In the full resolvosome a probable DNA-RuvA(4)-RuvB(12)-RuvC(2) complex forms which resolves the HJ.</text>
</comment>
<comment type="similarity">
    <text evidence="6">Belongs to the RuvA family.</text>
</comment>
<evidence type="ECO:0000256" key="1">
    <source>
        <dbReference type="ARBA" id="ARBA00022490"/>
    </source>
</evidence>
<evidence type="ECO:0000256" key="7">
    <source>
        <dbReference type="SAM" id="MobiDB-lite"/>
    </source>
</evidence>
<dbReference type="GO" id="GO:0006310">
    <property type="term" value="P:DNA recombination"/>
    <property type="evidence" value="ECO:0007669"/>
    <property type="project" value="UniProtKB-UniRule"/>
</dbReference>
<dbReference type="Proteomes" id="UP000043764">
    <property type="component" value="Unassembled WGS sequence"/>
</dbReference>
<evidence type="ECO:0000256" key="2">
    <source>
        <dbReference type="ARBA" id="ARBA00022763"/>
    </source>
</evidence>
<keyword evidence="9" id="KW-0547">Nucleotide-binding</keyword>
<keyword evidence="10" id="KW-1185">Reference proteome</keyword>
<feature type="domain" description="Helix-hairpin-helix DNA-binding motif class 1" evidence="8">
    <location>
        <begin position="73"/>
        <end position="92"/>
    </location>
</feature>
<comment type="function">
    <text evidence="6">The RuvA-RuvB-RuvC complex processes Holliday junction (HJ) DNA during genetic recombination and DNA repair, while the RuvA-RuvB complex plays an important role in the rescue of blocked DNA replication forks via replication fork reversal (RFR). RuvA specifically binds to HJ cruciform DNA, conferring on it an open structure. The RuvB hexamer acts as an ATP-dependent pump, pulling dsDNA into and through the RuvAB complex. HJ branch migration allows RuvC to scan DNA until it finds its consensus sequence, where it cleaves and resolves the cruciform DNA.</text>
</comment>
<dbReference type="InterPro" id="IPR010994">
    <property type="entry name" value="RuvA_2-like"/>
</dbReference>
<evidence type="ECO:0000256" key="6">
    <source>
        <dbReference type="HAMAP-Rule" id="MF_00031"/>
    </source>
</evidence>
<dbReference type="GO" id="GO:0000400">
    <property type="term" value="F:four-way junction DNA binding"/>
    <property type="evidence" value="ECO:0007669"/>
    <property type="project" value="UniProtKB-UniRule"/>
</dbReference>
<dbReference type="InterPro" id="IPR000085">
    <property type="entry name" value="RuvA"/>
</dbReference>
<dbReference type="Pfam" id="PF07499">
    <property type="entry name" value="RuvA_C"/>
    <property type="match status" value="1"/>
</dbReference>
<dbReference type="Pfam" id="PF01330">
    <property type="entry name" value="RuvA_N"/>
    <property type="match status" value="1"/>
</dbReference>
<dbReference type="GO" id="GO:0009379">
    <property type="term" value="C:Holliday junction helicase complex"/>
    <property type="evidence" value="ECO:0007669"/>
    <property type="project" value="InterPro"/>
</dbReference>
<dbReference type="SUPFAM" id="SSF50249">
    <property type="entry name" value="Nucleic acid-binding proteins"/>
    <property type="match status" value="1"/>
</dbReference>
<feature type="region of interest" description="Domain III" evidence="6">
    <location>
        <begin position="178"/>
        <end position="229"/>
    </location>
</feature>
<dbReference type="InterPro" id="IPR036267">
    <property type="entry name" value="RuvA_C_sf"/>
</dbReference>
<keyword evidence="1 6" id="KW-0963">Cytoplasm</keyword>
<feature type="region of interest" description="Domain I" evidence="6">
    <location>
        <begin position="1"/>
        <end position="64"/>
    </location>
</feature>
<dbReference type="AlphaFoldDB" id="A0A0H5D072"/>
<dbReference type="EMBL" id="CVRL01000013">
    <property type="protein sequence ID" value="CRL10449.1"/>
    <property type="molecule type" value="Genomic_DNA"/>
</dbReference>
<dbReference type="GeneID" id="78397307"/>
<dbReference type="GO" id="GO:0009378">
    <property type="term" value="F:four-way junction helicase activity"/>
    <property type="evidence" value="ECO:0007669"/>
    <property type="project" value="InterPro"/>
</dbReference>
<dbReference type="InterPro" id="IPR013849">
    <property type="entry name" value="DNA_helicase_Holl-junc_RuvA_I"/>
</dbReference>
<dbReference type="GO" id="GO:0006281">
    <property type="term" value="P:DNA repair"/>
    <property type="evidence" value="ECO:0007669"/>
    <property type="project" value="UniProtKB-UniRule"/>
</dbReference>
<keyword evidence="5 6" id="KW-0234">DNA repair</keyword>
<name>A0A0H5D072_9RHOB</name>
<keyword evidence="4 6" id="KW-0233">DNA recombination</keyword>
<dbReference type="InterPro" id="IPR011114">
    <property type="entry name" value="RuvA_C"/>
</dbReference>
<accession>A0A0H5D072</accession>
<reference evidence="10" key="1">
    <citation type="submission" date="2015-05" db="EMBL/GenBank/DDBJ databases">
        <authorList>
            <person name="Rodrigo-Torres Lidia"/>
            <person name="Arahal R.David."/>
        </authorList>
    </citation>
    <scope>NUCLEOTIDE SEQUENCE [LARGE SCALE GENOMIC DNA]</scope>
    <source>
        <strain evidence="10">CECT 7321</strain>
    </source>
</reference>
<dbReference type="InterPro" id="IPR003583">
    <property type="entry name" value="Hlx-hairpin-Hlx_DNA-bd_motif"/>
</dbReference>
<dbReference type="Pfam" id="PF14520">
    <property type="entry name" value="HHH_5"/>
    <property type="match status" value="1"/>
</dbReference>
<dbReference type="SMART" id="SM00278">
    <property type="entry name" value="HhH1"/>
    <property type="match status" value="2"/>
</dbReference>
<keyword evidence="9" id="KW-0067">ATP-binding</keyword>
<dbReference type="SUPFAM" id="SSF46929">
    <property type="entry name" value="DNA helicase RuvA subunit, C-terminal domain"/>
    <property type="match status" value="1"/>
</dbReference>